<evidence type="ECO:0000313" key="3">
    <source>
        <dbReference type="Proteomes" id="UP000320773"/>
    </source>
</evidence>
<dbReference type="AlphaFoldDB" id="A0A543G0S9"/>
<dbReference type="EMBL" id="VFPJ01000001">
    <property type="protein sequence ID" value="TQM39696.1"/>
    <property type="molecule type" value="Genomic_DNA"/>
</dbReference>
<accession>A0A543G0S9</accession>
<proteinExistence type="predicted"/>
<protein>
    <submittedName>
        <fullName evidence="2">Uncharacterized protein</fullName>
    </submittedName>
</protein>
<name>A0A543G0S9_9FLAO</name>
<comment type="caution">
    <text evidence="2">The sequence shown here is derived from an EMBL/GenBank/DDBJ whole genome shotgun (WGS) entry which is preliminary data.</text>
</comment>
<reference evidence="2 3" key="1">
    <citation type="submission" date="2019-06" db="EMBL/GenBank/DDBJ databases">
        <title>Genomic Encyclopedia of Archaeal and Bacterial Type Strains, Phase II (KMG-II): from individual species to whole genera.</title>
        <authorList>
            <person name="Goeker M."/>
        </authorList>
    </citation>
    <scope>NUCLEOTIDE SEQUENCE [LARGE SCALE GENOMIC DNA]</scope>
    <source>
        <strain evidence="2 3">DSM 24789</strain>
    </source>
</reference>
<sequence length="62" mass="7358">MPFNLSLIVYINPVKVLNFDEVEVRLLQYYEKLNDIGIIMIINTIFIFILHNIFISEIEKIS</sequence>
<feature type="transmembrane region" description="Helical" evidence="1">
    <location>
        <begin position="36"/>
        <end position="55"/>
    </location>
</feature>
<keyword evidence="1" id="KW-0472">Membrane</keyword>
<dbReference type="Proteomes" id="UP000320773">
    <property type="component" value="Unassembled WGS sequence"/>
</dbReference>
<organism evidence="2 3">
    <name type="scientific">Flavobacterium branchiophilum</name>
    <dbReference type="NCBI Taxonomy" id="55197"/>
    <lineage>
        <taxon>Bacteria</taxon>
        <taxon>Pseudomonadati</taxon>
        <taxon>Bacteroidota</taxon>
        <taxon>Flavobacteriia</taxon>
        <taxon>Flavobacteriales</taxon>
        <taxon>Flavobacteriaceae</taxon>
        <taxon>Flavobacterium</taxon>
    </lineage>
</organism>
<keyword evidence="1" id="KW-0812">Transmembrane</keyword>
<gene>
    <name evidence="2" type="ORF">BC670_0519</name>
</gene>
<evidence type="ECO:0000256" key="1">
    <source>
        <dbReference type="SAM" id="Phobius"/>
    </source>
</evidence>
<evidence type="ECO:0000313" key="2">
    <source>
        <dbReference type="EMBL" id="TQM39696.1"/>
    </source>
</evidence>
<keyword evidence="1" id="KW-1133">Transmembrane helix</keyword>